<proteinExistence type="predicted"/>
<dbReference type="EMBL" id="RSCD01000003">
    <property type="protein sequence ID" value="RSH93807.1"/>
    <property type="molecule type" value="Genomic_DNA"/>
</dbReference>
<evidence type="ECO:0008006" key="4">
    <source>
        <dbReference type="Google" id="ProtNLM"/>
    </source>
</evidence>
<dbReference type="GO" id="GO:0007005">
    <property type="term" value="P:mitochondrion organization"/>
    <property type="evidence" value="ECO:0007669"/>
    <property type="project" value="InterPro"/>
</dbReference>
<dbReference type="GO" id="GO:0005634">
    <property type="term" value="C:nucleus"/>
    <property type="evidence" value="ECO:0007669"/>
    <property type="project" value="TreeGrafter"/>
</dbReference>
<accession>A0A427YRV9</accession>
<sequence>MPRSSRSSARPAARPSAPSGPSGQTRQSSTAAYPQQPHQTAYPTTTQHPAQTQGRQPGLLAQAASTMGGAVAGSVVGHGISNMLFGGSRHADSAQAADAPPPPAEYARQAQQATGNCDIPAKVWWKIGEVALKATPSGGCGLSVRRLTDHAPRLLGCISSQHTDLFSTALDDCDSRYTPLTPADFTKCLEATNGDMNTCSYYLEALKACQAAAKPY</sequence>
<dbReference type="GO" id="GO:0005739">
    <property type="term" value="C:mitochondrion"/>
    <property type="evidence" value="ECO:0007669"/>
    <property type="project" value="TreeGrafter"/>
</dbReference>
<name>A0A427YRV9_9TREE</name>
<reference evidence="2 3" key="1">
    <citation type="submission" date="2018-11" db="EMBL/GenBank/DDBJ databases">
        <title>Genome sequence of Saitozyma podzolica DSM 27192.</title>
        <authorList>
            <person name="Aliyu H."/>
            <person name="Gorte O."/>
            <person name="Ochsenreither K."/>
        </authorList>
    </citation>
    <scope>NUCLEOTIDE SEQUENCE [LARGE SCALE GENOMIC DNA]</scope>
    <source>
        <strain evidence="2 3">DSM 27192</strain>
    </source>
</reference>
<dbReference type="AlphaFoldDB" id="A0A427YRV9"/>
<dbReference type="InterPro" id="IPR055304">
    <property type="entry name" value="CHCHD2/10-like"/>
</dbReference>
<dbReference type="PANTHER" id="PTHR13523:SF2">
    <property type="entry name" value="COILED-COIL-HELIX-COILED-COIL-HELIX DOMAIN CONTAINING 2, ISOFORM A-RELATED"/>
    <property type="match status" value="1"/>
</dbReference>
<feature type="compositionally biased region" description="Polar residues" evidence="1">
    <location>
        <begin position="24"/>
        <end position="55"/>
    </location>
</feature>
<gene>
    <name evidence="2" type="ORF">EHS25_006455</name>
</gene>
<dbReference type="STRING" id="1890683.A0A427YRV9"/>
<evidence type="ECO:0000256" key="1">
    <source>
        <dbReference type="SAM" id="MobiDB-lite"/>
    </source>
</evidence>
<feature type="region of interest" description="Disordered" evidence="1">
    <location>
        <begin position="1"/>
        <end position="60"/>
    </location>
</feature>
<evidence type="ECO:0000313" key="2">
    <source>
        <dbReference type="EMBL" id="RSH93807.1"/>
    </source>
</evidence>
<feature type="compositionally biased region" description="Low complexity" evidence="1">
    <location>
        <begin position="1"/>
        <end position="23"/>
    </location>
</feature>
<evidence type="ECO:0000313" key="3">
    <source>
        <dbReference type="Proteomes" id="UP000279259"/>
    </source>
</evidence>
<comment type="caution">
    <text evidence="2">The sequence shown here is derived from an EMBL/GenBank/DDBJ whole genome shotgun (WGS) entry which is preliminary data.</text>
</comment>
<feature type="region of interest" description="Disordered" evidence="1">
    <location>
        <begin position="91"/>
        <end position="111"/>
    </location>
</feature>
<dbReference type="PANTHER" id="PTHR13523">
    <property type="entry name" value="COILED-COIL-HELIX-COILED-COIL-HELIX DOMAIN CONTAINING 2/NUR77"/>
    <property type="match status" value="1"/>
</dbReference>
<dbReference type="OrthoDB" id="1106148at2759"/>
<dbReference type="Proteomes" id="UP000279259">
    <property type="component" value="Unassembled WGS sequence"/>
</dbReference>
<keyword evidence="3" id="KW-1185">Reference proteome</keyword>
<protein>
    <recommendedName>
        <fullName evidence="4">CHCH domain-containing protein</fullName>
    </recommendedName>
</protein>
<organism evidence="2 3">
    <name type="scientific">Saitozyma podzolica</name>
    <dbReference type="NCBI Taxonomy" id="1890683"/>
    <lineage>
        <taxon>Eukaryota</taxon>
        <taxon>Fungi</taxon>
        <taxon>Dikarya</taxon>
        <taxon>Basidiomycota</taxon>
        <taxon>Agaricomycotina</taxon>
        <taxon>Tremellomycetes</taxon>
        <taxon>Tremellales</taxon>
        <taxon>Trimorphomycetaceae</taxon>
        <taxon>Saitozyma</taxon>
    </lineage>
</organism>